<dbReference type="KEGG" id="epa:110243817"/>
<keyword evidence="1" id="KW-1133">Transmembrane helix</keyword>
<dbReference type="AlphaFoldDB" id="A0A913XK68"/>
<protein>
    <recommendedName>
        <fullName evidence="2">Sulfotransferase domain-containing protein</fullName>
    </recommendedName>
</protein>
<keyword evidence="4" id="KW-1185">Reference proteome</keyword>
<dbReference type="GO" id="GO:0001517">
    <property type="term" value="F:N-acetylglucosamine 6-O-sulfotransferase activity"/>
    <property type="evidence" value="ECO:0007669"/>
    <property type="project" value="TreeGrafter"/>
</dbReference>
<dbReference type="InterPro" id="IPR051135">
    <property type="entry name" value="Gal/GlcNAc/GalNAc_ST"/>
</dbReference>
<evidence type="ECO:0000313" key="3">
    <source>
        <dbReference type="EnsemblMetazoa" id="XP_020905613.1"/>
    </source>
</evidence>
<sequence>MKGKLFVLLIFITIDFFTWNILIKIGLSVLGLWTSISFRGGLIIRRQEFQFSRTNLLILSHMRSGSSFLGQIFNHRDDVFFVYEPFYVLRSTTLAYSSFYESSALRLLNDILSCSFESQEEFLNFLTNLPHRRYSSRALTLPYCTFNHTSRVTGKKKYICRALEPKFTSQVCLAHKHRVIKLLSHRIPNFTVNFFKPLILSFNVKILHLVRDPRAIIASMETVGWVPSYIKTSNQKSSVNTFKSRVKRFCKSMVDMVKFMLEAEKSLSEKYKLLRYEDLVDDITKSAHDIMTFAGFQSSDDFLIWLQKSTHGAIETDFRRGDYHYTTNRNNISTLVQSWRYKLKANQILIVEKYCKHAMTILNYPTVFS</sequence>
<dbReference type="InterPro" id="IPR027417">
    <property type="entry name" value="P-loop_NTPase"/>
</dbReference>
<accession>A0A913XK68</accession>
<dbReference type="RefSeq" id="XP_020905613.1">
    <property type="nucleotide sequence ID" value="XM_021049954.2"/>
</dbReference>
<keyword evidence="1" id="KW-0812">Transmembrane</keyword>
<dbReference type="SUPFAM" id="SSF52540">
    <property type="entry name" value="P-loop containing nucleoside triphosphate hydrolases"/>
    <property type="match status" value="1"/>
</dbReference>
<dbReference type="PANTHER" id="PTHR10704">
    <property type="entry name" value="CARBOHYDRATE SULFOTRANSFERASE"/>
    <property type="match status" value="1"/>
</dbReference>
<evidence type="ECO:0000313" key="4">
    <source>
        <dbReference type="Proteomes" id="UP000887567"/>
    </source>
</evidence>
<keyword evidence="1" id="KW-0472">Membrane</keyword>
<dbReference type="GO" id="GO:0006044">
    <property type="term" value="P:N-acetylglucosamine metabolic process"/>
    <property type="evidence" value="ECO:0007669"/>
    <property type="project" value="TreeGrafter"/>
</dbReference>
<dbReference type="Proteomes" id="UP000887567">
    <property type="component" value="Unplaced"/>
</dbReference>
<dbReference type="PANTHER" id="PTHR10704:SF44">
    <property type="entry name" value="LD35051P-RELATED"/>
    <property type="match status" value="1"/>
</dbReference>
<organism evidence="3 4">
    <name type="scientific">Exaiptasia diaphana</name>
    <name type="common">Tropical sea anemone</name>
    <name type="synonym">Aiptasia pulchella</name>
    <dbReference type="NCBI Taxonomy" id="2652724"/>
    <lineage>
        <taxon>Eukaryota</taxon>
        <taxon>Metazoa</taxon>
        <taxon>Cnidaria</taxon>
        <taxon>Anthozoa</taxon>
        <taxon>Hexacorallia</taxon>
        <taxon>Actiniaria</taxon>
        <taxon>Aiptasiidae</taxon>
        <taxon>Exaiptasia</taxon>
    </lineage>
</organism>
<dbReference type="EnsemblMetazoa" id="XM_021049954.2">
    <property type="protein sequence ID" value="XP_020905613.1"/>
    <property type="gene ID" value="LOC110243817"/>
</dbReference>
<feature type="transmembrane region" description="Helical" evidence="1">
    <location>
        <begin position="6"/>
        <end position="36"/>
    </location>
</feature>
<dbReference type="Pfam" id="PF00685">
    <property type="entry name" value="Sulfotransfer_1"/>
    <property type="match status" value="1"/>
</dbReference>
<reference evidence="3" key="1">
    <citation type="submission" date="2022-11" db="UniProtKB">
        <authorList>
            <consortium name="EnsemblMetazoa"/>
        </authorList>
    </citation>
    <scope>IDENTIFICATION</scope>
</reference>
<evidence type="ECO:0000256" key="1">
    <source>
        <dbReference type="SAM" id="Phobius"/>
    </source>
</evidence>
<proteinExistence type="predicted"/>
<dbReference type="OMA" id="SRINYLY"/>
<dbReference type="GeneID" id="110243817"/>
<dbReference type="Gene3D" id="3.40.50.300">
    <property type="entry name" value="P-loop containing nucleotide triphosphate hydrolases"/>
    <property type="match status" value="1"/>
</dbReference>
<dbReference type="OrthoDB" id="6138663at2759"/>
<dbReference type="InterPro" id="IPR000863">
    <property type="entry name" value="Sulfotransferase_dom"/>
</dbReference>
<dbReference type="GO" id="GO:0006790">
    <property type="term" value="P:sulfur compound metabolic process"/>
    <property type="evidence" value="ECO:0007669"/>
    <property type="project" value="TreeGrafter"/>
</dbReference>
<feature type="domain" description="Sulfotransferase" evidence="2">
    <location>
        <begin position="54"/>
        <end position="360"/>
    </location>
</feature>
<name>A0A913XK68_EXADI</name>
<evidence type="ECO:0000259" key="2">
    <source>
        <dbReference type="Pfam" id="PF00685"/>
    </source>
</evidence>